<dbReference type="PATRIC" id="fig|989403.3.peg.1472"/>
<evidence type="ECO:0000256" key="1">
    <source>
        <dbReference type="SAM" id="Phobius"/>
    </source>
</evidence>
<accession>A0A166A1H3</accession>
<keyword evidence="1" id="KW-1133">Transmembrane helix</keyword>
<evidence type="ECO:0000313" key="3">
    <source>
        <dbReference type="Proteomes" id="UP000076577"/>
    </source>
</evidence>
<proteinExistence type="predicted"/>
<protein>
    <submittedName>
        <fullName evidence="2">Uncharacterized protein</fullName>
    </submittedName>
</protein>
<name>A0A166A1H3_9HYPH</name>
<reference evidence="2 3" key="1">
    <citation type="journal article" date="2016" name="Front. Microbiol.">
        <title>Comparative Genomic Analysis Reveals a Diverse Repertoire of Genes Involved in Prokaryote-Eukaryote Interactions within the Pseudovibrio Genus.</title>
        <authorList>
            <person name="Romano S."/>
            <person name="Fernandez-Guerra A."/>
            <person name="Reen F.J."/>
            <person name="Glockner F.O."/>
            <person name="Crowley S.P."/>
            <person name="O'Sullivan O."/>
            <person name="Cotter P.D."/>
            <person name="Adams C."/>
            <person name="Dobson A.D."/>
            <person name="O'Gara F."/>
        </authorList>
    </citation>
    <scope>NUCLEOTIDE SEQUENCE [LARGE SCALE GENOMIC DNA]</scope>
    <source>
        <strain evidence="2 3">Ad2</strain>
    </source>
</reference>
<dbReference type="EMBL" id="LMCB01000007">
    <property type="protein sequence ID" value="KZL20525.1"/>
    <property type="molecule type" value="Genomic_DNA"/>
</dbReference>
<feature type="transmembrane region" description="Helical" evidence="1">
    <location>
        <begin position="21"/>
        <end position="43"/>
    </location>
</feature>
<keyword evidence="1" id="KW-0812">Transmembrane</keyword>
<dbReference type="Proteomes" id="UP000076577">
    <property type="component" value="Unassembled WGS sequence"/>
</dbReference>
<sequence length="61" mass="6884">MLMEWAQRVLRGDTAENETDCILLITLLQIAPTFTVVIAGALLRRSFGATESFWKTLEQLT</sequence>
<comment type="caution">
    <text evidence="2">The sequence shown here is derived from an EMBL/GenBank/DDBJ whole genome shotgun (WGS) entry which is preliminary data.</text>
</comment>
<keyword evidence="3" id="KW-1185">Reference proteome</keyword>
<dbReference type="AlphaFoldDB" id="A0A166A1H3"/>
<keyword evidence="1" id="KW-0472">Membrane</keyword>
<evidence type="ECO:0000313" key="2">
    <source>
        <dbReference type="EMBL" id="KZL20525.1"/>
    </source>
</evidence>
<gene>
    <name evidence="2" type="ORF">PsAD2_01380</name>
</gene>
<organism evidence="2 3">
    <name type="scientific">Pseudovibrio axinellae</name>
    <dbReference type="NCBI Taxonomy" id="989403"/>
    <lineage>
        <taxon>Bacteria</taxon>
        <taxon>Pseudomonadati</taxon>
        <taxon>Pseudomonadota</taxon>
        <taxon>Alphaproteobacteria</taxon>
        <taxon>Hyphomicrobiales</taxon>
        <taxon>Stappiaceae</taxon>
        <taxon>Pseudovibrio</taxon>
    </lineage>
</organism>